<gene>
    <name evidence="4" type="ORF">LN736_09745</name>
</gene>
<dbReference type="EMBL" id="JAJJPB010000011">
    <property type="protein sequence ID" value="MCC9295136.1"/>
    <property type="molecule type" value="Genomic_DNA"/>
</dbReference>
<evidence type="ECO:0000259" key="3">
    <source>
        <dbReference type="Pfam" id="PF12697"/>
    </source>
</evidence>
<comment type="caution">
    <text evidence="4">The sequence shown here is derived from an EMBL/GenBank/DDBJ whole genome shotgun (WGS) entry which is preliminary data.</text>
</comment>
<comment type="similarity">
    <text evidence="2">Belongs to the AB hydrolase superfamily. FUS2 hydrolase family.</text>
</comment>
<dbReference type="InterPro" id="IPR029058">
    <property type="entry name" value="AB_hydrolase_fold"/>
</dbReference>
<dbReference type="GO" id="GO:0016787">
    <property type="term" value="F:hydrolase activity"/>
    <property type="evidence" value="ECO:0007669"/>
    <property type="project" value="UniProtKB-KW"/>
</dbReference>
<keyword evidence="1 4" id="KW-0378">Hydrolase</keyword>
<feature type="domain" description="AB hydrolase-1" evidence="3">
    <location>
        <begin position="49"/>
        <end position="145"/>
    </location>
</feature>
<dbReference type="PANTHER" id="PTHR22946:SF9">
    <property type="entry name" value="POLYKETIDE TRANSFERASE AF380"/>
    <property type="match status" value="1"/>
</dbReference>
<dbReference type="InterPro" id="IPR000073">
    <property type="entry name" value="AB_hydrolase_1"/>
</dbReference>
<sequence>MDFKTIWTDPEELDETYPAMIQGVDYNSGGSRILGVIYIAQGIGPHATVILLHGFPGYEQNFDLAHVLLRSGYNVLIFHYRGSWGSGGDYSIDHVLEDVESSIEFLKSDFAKKSYRIDDKNIILIGHSLGGFSALITAAGHDEIKSVGCIAGFNFGLYAENISKSKSLMDSAAKKWEKAVISLNGMTVQNFIDDIVKNKYRWNLLNISENLKNHSVLMIGGRKDVIAPLEEHYMPLVQSLKEQKVDLKEIILDGDHSFVSRRITLAKEVLKWLEEQKSN</sequence>
<evidence type="ECO:0000313" key="4">
    <source>
        <dbReference type="EMBL" id="MCC9295136.1"/>
    </source>
</evidence>
<dbReference type="Proteomes" id="UP001165422">
    <property type="component" value="Unassembled WGS sequence"/>
</dbReference>
<dbReference type="SUPFAM" id="SSF53474">
    <property type="entry name" value="alpha/beta-Hydrolases"/>
    <property type="match status" value="1"/>
</dbReference>
<evidence type="ECO:0000256" key="2">
    <source>
        <dbReference type="ARBA" id="ARBA00038115"/>
    </source>
</evidence>
<keyword evidence="5" id="KW-1185">Reference proteome</keyword>
<dbReference type="PANTHER" id="PTHR22946">
    <property type="entry name" value="DIENELACTONE HYDROLASE DOMAIN-CONTAINING PROTEIN-RELATED"/>
    <property type="match status" value="1"/>
</dbReference>
<proteinExistence type="inferred from homology"/>
<dbReference type="InterPro" id="IPR050261">
    <property type="entry name" value="FrsA_esterase"/>
</dbReference>
<evidence type="ECO:0000313" key="5">
    <source>
        <dbReference type="Proteomes" id="UP001165422"/>
    </source>
</evidence>
<name>A0ABS8N5P9_9CLOT</name>
<dbReference type="Pfam" id="PF12697">
    <property type="entry name" value="Abhydrolase_6"/>
    <property type="match status" value="1"/>
</dbReference>
<organism evidence="4 5">
    <name type="scientific">Clostridium aromativorans</name>
    <dbReference type="NCBI Taxonomy" id="2836848"/>
    <lineage>
        <taxon>Bacteria</taxon>
        <taxon>Bacillati</taxon>
        <taxon>Bacillota</taxon>
        <taxon>Clostridia</taxon>
        <taxon>Eubacteriales</taxon>
        <taxon>Clostridiaceae</taxon>
        <taxon>Clostridium</taxon>
    </lineage>
</organism>
<accession>A0ABS8N5P9</accession>
<dbReference type="Gene3D" id="3.40.50.1820">
    <property type="entry name" value="alpha/beta hydrolase"/>
    <property type="match status" value="1"/>
</dbReference>
<evidence type="ECO:0000256" key="1">
    <source>
        <dbReference type="ARBA" id="ARBA00022801"/>
    </source>
</evidence>
<reference evidence="4" key="1">
    <citation type="submission" date="2021-11" db="EMBL/GenBank/DDBJ databases">
        <authorList>
            <person name="Qingchun L."/>
            <person name="Dong Z."/>
            <person name="Zongwei Q."/>
            <person name="Jia Z."/>
            <person name="Duotao L."/>
        </authorList>
    </citation>
    <scope>NUCLEOTIDE SEQUENCE</scope>
    <source>
        <strain evidence="4">WLY-B-L2</strain>
    </source>
</reference>
<protein>
    <submittedName>
        <fullName evidence="4">Alpha/beta fold hydrolase</fullName>
    </submittedName>
</protein>